<evidence type="ECO:0000313" key="3">
    <source>
        <dbReference type="Proteomes" id="UP000054166"/>
    </source>
</evidence>
<keyword evidence="3" id="KW-1185">Reference proteome</keyword>
<organism evidence="2 3">
    <name type="scientific">Piloderma croceum (strain F 1598)</name>
    <dbReference type="NCBI Taxonomy" id="765440"/>
    <lineage>
        <taxon>Eukaryota</taxon>
        <taxon>Fungi</taxon>
        <taxon>Dikarya</taxon>
        <taxon>Basidiomycota</taxon>
        <taxon>Agaricomycotina</taxon>
        <taxon>Agaricomycetes</taxon>
        <taxon>Agaricomycetidae</taxon>
        <taxon>Atheliales</taxon>
        <taxon>Atheliaceae</taxon>
        <taxon>Piloderma</taxon>
    </lineage>
</organism>
<name>A0A0C3ETU2_PILCF</name>
<feature type="region of interest" description="Disordered" evidence="1">
    <location>
        <begin position="1"/>
        <end position="36"/>
    </location>
</feature>
<evidence type="ECO:0000313" key="2">
    <source>
        <dbReference type="EMBL" id="KIM71226.1"/>
    </source>
</evidence>
<dbReference type="AlphaFoldDB" id="A0A0C3ETU2"/>
<evidence type="ECO:0000256" key="1">
    <source>
        <dbReference type="SAM" id="MobiDB-lite"/>
    </source>
</evidence>
<proteinExistence type="predicted"/>
<dbReference type="HOGENOM" id="CLU_1886551_0_0_1"/>
<reference evidence="3" key="2">
    <citation type="submission" date="2015-01" db="EMBL/GenBank/DDBJ databases">
        <title>Evolutionary Origins and Diversification of the Mycorrhizal Mutualists.</title>
        <authorList>
            <consortium name="DOE Joint Genome Institute"/>
            <consortium name="Mycorrhizal Genomics Consortium"/>
            <person name="Kohler A."/>
            <person name="Kuo A."/>
            <person name="Nagy L.G."/>
            <person name="Floudas D."/>
            <person name="Copeland A."/>
            <person name="Barry K.W."/>
            <person name="Cichocki N."/>
            <person name="Veneault-Fourrey C."/>
            <person name="LaButti K."/>
            <person name="Lindquist E.A."/>
            <person name="Lipzen A."/>
            <person name="Lundell T."/>
            <person name="Morin E."/>
            <person name="Murat C."/>
            <person name="Riley R."/>
            <person name="Ohm R."/>
            <person name="Sun H."/>
            <person name="Tunlid A."/>
            <person name="Henrissat B."/>
            <person name="Grigoriev I.V."/>
            <person name="Hibbett D.S."/>
            <person name="Martin F."/>
        </authorList>
    </citation>
    <scope>NUCLEOTIDE SEQUENCE [LARGE SCALE GENOMIC DNA]</scope>
    <source>
        <strain evidence="3">F 1598</strain>
    </source>
</reference>
<reference evidence="2 3" key="1">
    <citation type="submission" date="2014-04" db="EMBL/GenBank/DDBJ databases">
        <authorList>
            <consortium name="DOE Joint Genome Institute"/>
            <person name="Kuo A."/>
            <person name="Tarkka M."/>
            <person name="Buscot F."/>
            <person name="Kohler A."/>
            <person name="Nagy L.G."/>
            <person name="Floudas D."/>
            <person name="Copeland A."/>
            <person name="Barry K.W."/>
            <person name="Cichocki N."/>
            <person name="Veneault-Fourrey C."/>
            <person name="LaButti K."/>
            <person name="Lindquist E.A."/>
            <person name="Lipzen A."/>
            <person name="Lundell T."/>
            <person name="Morin E."/>
            <person name="Murat C."/>
            <person name="Sun H."/>
            <person name="Tunlid A."/>
            <person name="Henrissat B."/>
            <person name="Grigoriev I.V."/>
            <person name="Hibbett D.S."/>
            <person name="Martin F."/>
            <person name="Nordberg H.P."/>
            <person name="Cantor M.N."/>
            <person name="Hua S.X."/>
        </authorList>
    </citation>
    <scope>NUCLEOTIDE SEQUENCE [LARGE SCALE GENOMIC DNA]</scope>
    <source>
        <strain evidence="2 3">F 1598</strain>
    </source>
</reference>
<protein>
    <submittedName>
        <fullName evidence="2">Uncharacterized protein</fullName>
    </submittedName>
</protein>
<sequence>MTRDTLHLDTPHILMSTPNPELPPTPLPEIVPDPPNRLKRVKNDGADGRNGIAREVSAAIVTVTTASLYAPAETVIVTVVPPNGLIPASARAPAGNFASPCSCLSLPTPPSHIPESNTGAAEGLTIVEISIWTNT</sequence>
<feature type="compositionally biased region" description="Basic and acidic residues" evidence="1">
    <location>
        <begin position="1"/>
        <end position="10"/>
    </location>
</feature>
<accession>A0A0C3ETU2</accession>
<dbReference type="InParanoid" id="A0A0C3ETU2"/>
<dbReference type="EMBL" id="KN833398">
    <property type="protein sequence ID" value="KIM71226.1"/>
    <property type="molecule type" value="Genomic_DNA"/>
</dbReference>
<dbReference type="Proteomes" id="UP000054166">
    <property type="component" value="Unassembled WGS sequence"/>
</dbReference>
<feature type="compositionally biased region" description="Pro residues" evidence="1">
    <location>
        <begin position="20"/>
        <end position="35"/>
    </location>
</feature>
<gene>
    <name evidence="2" type="ORF">PILCRDRAFT_830487</name>
</gene>